<name>A0A3N0Y3T1_ANAGA</name>
<accession>A0A3N0Y3T1</accession>
<evidence type="ECO:0000313" key="1">
    <source>
        <dbReference type="EMBL" id="ROL40853.1"/>
    </source>
</evidence>
<protein>
    <submittedName>
        <fullName evidence="1">Uncharacterized protein</fullName>
    </submittedName>
</protein>
<dbReference type="Proteomes" id="UP000281406">
    <property type="component" value="Unassembled WGS sequence"/>
</dbReference>
<dbReference type="EMBL" id="RJVU01053127">
    <property type="protein sequence ID" value="ROL40853.1"/>
    <property type="molecule type" value="Genomic_DNA"/>
</dbReference>
<reference evidence="1 2" key="1">
    <citation type="submission" date="2018-10" db="EMBL/GenBank/DDBJ databases">
        <title>Genome assembly for a Yunnan-Guizhou Plateau 3E fish, Anabarilius grahami (Regan), and its evolutionary and genetic applications.</title>
        <authorList>
            <person name="Jiang W."/>
        </authorList>
    </citation>
    <scope>NUCLEOTIDE SEQUENCE [LARGE SCALE GENOMIC DNA]</scope>
    <source>
        <strain evidence="1">AG-KIZ</strain>
        <tissue evidence="1">Muscle</tissue>
    </source>
</reference>
<comment type="caution">
    <text evidence="1">The sequence shown here is derived from an EMBL/GenBank/DDBJ whole genome shotgun (WGS) entry which is preliminary data.</text>
</comment>
<keyword evidence="2" id="KW-1185">Reference proteome</keyword>
<gene>
    <name evidence="1" type="ORF">DPX16_9847</name>
</gene>
<proteinExistence type="predicted"/>
<organism evidence="1 2">
    <name type="scientific">Anabarilius grahami</name>
    <name type="common">Kanglang fish</name>
    <name type="synonym">Barilius grahami</name>
    <dbReference type="NCBI Taxonomy" id="495550"/>
    <lineage>
        <taxon>Eukaryota</taxon>
        <taxon>Metazoa</taxon>
        <taxon>Chordata</taxon>
        <taxon>Craniata</taxon>
        <taxon>Vertebrata</taxon>
        <taxon>Euteleostomi</taxon>
        <taxon>Actinopterygii</taxon>
        <taxon>Neopterygii</taxon>
        <taxon>Teleostei</taxon>
        <taxon>Ostariophysi</taxon>
        <taxon>Cypriniformes</taxon>
        <taxon>Xenocyprididae</taxon>
        <taxon>Xenocypridinae</taxon>
        <taxon>Xenocypridinae incertae sedis</taxon>
        <taxon>Anabarilius</taxon>
    </lineage>
</organism>
<evidence type="ECO:0000313" key="2">
    <source>
        <dbReference type="Proteomes" id="UP000281406"/>
    </source>
</evidence>
<dbReference type="AlphaFoldDB" id="A0A3N0Y3T1"/>
<sequence>MKGCLVWQACAALLGLKGWKERSLNLEAPYRSTHPDIDATSTGLLEGDRPASRAALAQRRARNGAHFAGREETLNKSACGGSQRFPPHLTSPKRTEQMLRQECALDGIANSLWTSLEGEDGGTKPGNDAVLAAWLKTFMGATEKPWTVEKRRVSAQDPNENEMKLLGWGAQLIHN</sequence>